<sequence length="156" mass="17922">MKIKKLLAKIALHALLGMTSSYAMAQETKTTISARDFFSSYLETVNPEEATISIPFALINPPHKDYFNRIEMRESNMRTATNPTGAETSQQIPYQKIRALQERIILKQPEPHRETWKIIIVSPQECLDKCEKFHTDILRSVPKGSEIDLTRIYLSN</sequence>
<reference evidence="2" key="2">
    <citation type="submission" date="2020-09" db="EMBL/GenBank/DDBJ databases">
        <authorList>
            <person name="Sun Q."/>
            <person name="Ohkuma M."/>
        </authorList>
    </citation>
    <scope>NUCLEOTIDE SEQUENCE</scope>
    <source>
        <strain evidence="2">JCM 13306</strain>
    </source>
</reference>
<proteinExistence type="predicted"/>
<organism evidence="2 3">
    <name type="scientific">Xanthomonas boreopolis</name>
    <dbReference type="NCBI Taxonomy" id="86183"/>
    <lineage>
        <taxon>Bacteria</taxon>
        <taxon>Pseudomonadati</taxon>
        <taxon>Pseudomonadota</taxon>
        <taxon>Gammaproteobacteria</taxon>
        <taxon>Lysobacterales</taxon>
        <taxon>Lysobacteraceae</taxon>
        <taxon>Xanthomonas</taxon>
    </lineage>
</organism>
<dbReference type="EMBL" id="BNBA01000029">
    <property type="protein sequence ID" value="GHH58143.1"/>
    <property type="molecule type" value="Genomic_DNA"/>
</dbReference>
<feature type="signal peptide" evidence="1">
    <location>
        <begin position="1"/>
        <end position="25"/>
    </location>
</feature>
<dbReference type="RefSeq" id="WP_434029778.1">
    <property type="nucleotide sequence ID" value="NZ_BNBA01000029.1"/>
</dbReference>
<evidence type="ECO:0000313" key="3">
    <source>
        <dbReference type="Proteomes" id="UP000623958"/>
    </source>
</evidence>
<keyword evidence="3" id="KW-1185">Reference proteome</keyword>
<dbReference type="AlphaFoldDB" id="A0A919F9V7"/>
<keyword evidence="1" id="KW-0732">Signal</keyword>
<accession>A0A919F9V7</accession>
<name>A0A919F9V7_9XANT</name>
<feature type="chain" id="PRO_5037564989" evidence="1">
    <location>
        <begin position="26"/>
        <end position="156"/>
    </location>
</feature>
<dbReference type="Proteomes" id="UP000623958">
    <property type="component" value="Unassembled WGS sequence"/>
</dbReference>
<protein>
    <submittedName>
        <fullName evidence="2">Uncharacterized protein</fullName>
    </submittedName>
</protein>
<reference evidence="2" key="1">
    <citation type="journal article" date="2014" name="Int. J. Syst. Evol. Microbiol.">
        <title>Complete genome sequence of Corynebacterium casei LMG S-19264T (=DSM 44701T), isolated from a smear-ripened cheese.</title>
        <authorList>
            <consortium name="US DOE Joint Genome Institute (JGI-PGF)"/>
            <person name="Walter F."/>
            <person name="Albersmeier A."/>
            <person name="Kalinowski J."/>
            <person name="Ruckert C."/>
        </authorList>
    </citation>
    <scope>NUCLEOTIDE SEQUENCE</scope>
    <source>
        <strain evidence="2">JCM 13306</strain>
    </source>
</reference>
<gene>
    <name evidence="2" type="ORF">GCM10009090_30410</name>
</gene>
<evidence type="ECO:0000313" key="2">
    <source>
        <dbReference type="EMBL" id="GHH58143.1"/>
    </source>
</evidence>
<comment type="caution">
    <text evidence="2">The sequence shown here is derived from an EMBL/GenBank/DDBJ whole genome shotgun (WGS) entry which is preliminary data.</text>
</comment>
<evidence type="ECO:0000256" key="1">
    <source>
        <dbReference type="SAM" id="SignalP"/>
    </source>
</evidence>